<organism evidence="2 3">
    <name type="scientific">Aquimarina algicola</name>
    <dbReference type="NCBI Taxonomy" id="2589995"/>
    <lineage>
        <taxon>Bacteria</taxon>
        <taxon>Pseudomonadati</taxon>
        <taxon>Bacteroidota</taxon>
        <taxon>Flavobacteriia</taxon>
        <taxon>Flavobacteriales</taxon>
        <taxon>Flavobacteriaceae</taxon>
        <taxon>Aquimarina</taxon>
    </lineage>
</organism>
<dbReference type="PANTHER" id="PTHR43798">
    <property type="entry name" value="MONOACYLGLYCEROL LIPASE"/>
    <property type="match status" value="1"/>
</dbReference>
<dbReference type="SUPFAM" id="SSF53474">
    <property type="entry name" value="alpha/beta-Hydrolases"/>
    <property type="match status" value="1"/>
</dbReference>
<dbReference type="GO" id="GO:0016787">
    <property type="term" value="F:hydrolase activity"/>
    <property type="evidence" value="ECO:0007669"/>
    <property type="project" value="UniProtKB-KW"/>
</dbReference>
<evidence type="ECO:0000313" key="2">
    <source>
        <dbReference type="EMBL" id="TPN82901.1"/>
    </source>
</evidence>
<dbReference type="EMBL" id="VFWZ01000008">
    <property type="protein sequence ID" value="TPN82901.1"/>
    <property type="molecule type" value="Genomic_DNA"/>
</dbReference>
<keyword evidence="2" id="KW-0378">Hydrolase</keyword>
<dbReference type="OrthoDB" id="1376138at2"/>
<dbReference type="InterPro" id="IPR029058">
    <property type="entry name" value="AB_hydrolase_fold"/>
</dbReference>
<dbReference type="AlphaFoldDB" id="A0A504J9N3"/>
<dbReference type="Pfam" id="PF00561">
    <property type="entry name" value="Abhydrolase_1"/>
    <property type="match status" value="1"/>
</dbReference>
<evidence type="ECO:0000313" key="3">
    <source>
        <dbReference type="Proteomes" id="UP000315540"/>
    </source>
</evidence>
<dbReference type="InterPro" id="IPR000073">
    <property type="entry name" value="AB_hydrolase_1"/>
</dbReference>
<sequence>MPYFKTEICNYYFQQKGKGKTLIFAHGLFVDHTIFEHQFEHLSKNYNCFSFDLPGHSKSNFRESGWTLQEIADDFYKFIIKNKIRKPILIGQSQGGMIFMRLAIKFPDLVGGLILIGTSSKAEYKNRFPFWKEVILTLETQNNSKVNNLLAQIQKNVVSEYFLKNSPSKALQELKMMQNHHPIGLSLSTQAAVLHRTDISDQIHKIKCKTLIVCGVDDHATPIEISEMMNTEIKGAQLEIIQNASHHIPIEKPEALTNSIFKFVIMNNKL</sequence>
<gene>
    <name evidence="2" type="ORF">FHK87_20970</name>
</gene>
<accession>A0A504J9N3</accession>
<dbReference type="InterPro" id="IPR050266">
    <property type="entry name" value="AB_hydrolase_sf"/>
</dbReference>
<keyword evidence="3" id="KW-1185">Reference proteome</keyword>
<proteinExistence type="predicted"/>
<feature type="domain" description="AB hydrolase-1" evidence="1">
    <location>
        <begin position="21"/>
        <end position="253"/>
    </location>
</feature>
<name>A0A504J9N3_9FLAO</name>
<dbReference type="Proteomes" id="UP000315540">
    <property type="component" value="Unassembled WGS sequence"/>
</dbReference>
<comment type="caution">
    <text evidence="2">The sequence shown here is derived from an EMBL/GenBank/DDBJ whole genome shotgun (WGS) entry which is preliminary data.</text>
</comment>
<dbReference type="PRINTS" id="PR00111">
    <property type="entry name" value="ABHYDROLASE"/>
</dbReference>
<protein>
    <submittedName>
        <fullName evidence="2">Alpha/beta hydrolase</fullName>
    </submittedName>
</protein>
<dbReference type="Gene3D" id="3.40.50.1820">
    <property type="entry name" value="alpha/beta hydrolase"/>
    <property type="match status" value="1"/>
</dbReference>
<reference evidence="2 3" key="1">
    <citation type="submission" date="2019-06" db="EMBL/GenBank/DDBJ databases">
        <authorList>
            <person name="Meng X."/>
        </authorList>
    </citation>
    <scope>NUCLEOTIDE SEQUENCE [LARGE SCALE GENOMIC DNA]</scope>
    <source>
        <strain evidence="2 3">M625</strain>
    </source>
</reference>
<evidence type="ECO:0000259" key="1">
    <source>
        <dbReference type="Pfam" id="PF00561"/>
    </source>
</evidence>
<dbReference type="RefSeq" id="WP_140596329.1">
    <property type="nucleotide sequence ID" value="NZ_VFWZ01000008.1"/>
</dbReference>